<proteinExistence type="predicted"/>
<feature type="domain" description="Aminoglycoside phosphotransferase" evidence="1">
    <location>
        <begin position="90"/>
        <end position="316"/>
    </location>
</feature>
<protein>
    <recommendedName>
        <fullName evidence="1">Aminoglycoside phosphotransferase domain-containing protein</fullName>
    </recommendedName>
</protein>
<dbReference type="AlphaFoldDB" id="A0A517L2A4"/>
<dbReference type="PANTHER" id="PTHR21310">
    <property type="entry name" value="AMINOGLYCOSIDE PHOSPHOTRANSFERASE-RELATED-RELATED"/>
    <property type="match status" value="1"/>
</dbReference>
<dbReference type="EMBL" id="CP042187">
    <property type="protein sequence ID" value="QDS69769.1"/>
    <property type="molecule type" value="Genomic_DNA"/>
</dbReference>
<dbReference type="InterPro" id="IPR002575">
    <property type="entry name" value="Aminoglycoside_PTrfase"/>
</dbReference>
<name>A0A517L2A4_9PEZI</name>
<dbReference type="Proteomes" id="UP000316270">
    <property type="component" value="Chromosome 3"/>
</dbReference>
<dbReference type="InterPro" id="IPR011009">
    <property type="entry name" value="Kinase-like_dom_sf"/>
</dbReference>
<accession>A0A517L2A4</accession>
<evidence type="ECO:0000313" key="2">
    <source>
        <dbReference type="EMBL" id="QDS69769.1"/>
    </source>
</evidence>
<evidence type="ECO:0000313" key="3">
    <source>
        <dbReference type="Proteomes" id="UP000316270"/>
    </source>
</evidence>
<keyword evidence="3" id="KW-1185">Reference proteome</keyword>
<gene>
    <name evidence="2" type="ORF">FKW77_010259</name>
</gene>
<dbReference type="SUPFAM" id="SSF56112">
    <property type="entry name" value="Protein kinase-like (PK-like)"/>
    <property type="match status" value="1"/>
</dbReference>
<reference evidence="2 3" key="1">
    <citation type="submission" date="2019-07" db="EMBL/GenBank/DDBJ databases">
        <title>Finished genome of Venturia effusa.</title>
        <authorList>
            <person name="Young C.A."/>
            <person name="Cox M.P."/>
            <person name="Ganley A.R.D."/>
            <person name="David W.J."/>
        </authorList>
    </citation>
    <scope>NUCLEOTIDE SEQUENCE [LARGE SCALE GENOMIC DNA]</scope>
    <source>
        <strain evidence="3">albino</strain>
    </source>
</reference>
<organism evidence="2 3">
    <name type="scientific">Venturia effusa</name>
    <dbReference type="NCBI Taxonomy" id="50376"/>
    <lineage>
        <taxon>Eukaryota</taxon>
        <taxon>Fungi</taxon>
        <taxon>Dikarya</taxon>
        <taxon>Ascomycota</taxon>
        <taxon>Pezizomycotina</taxon>
        <taxon>Dothideomycetes</taxon>
        <taxon>Pleosporomycetidae</taxon>
        <taxon>Venturiales</taxon>
        <taxon>Venturiaceae</taxon>
        <taxon>Venturia</taxon>
    </lineage>
</organism>
<dbReference type="OrthoDB" id="2906425at2759"/>
<dbReference type="Pfam" id="PF01636">
    <property type="entry name" value="APH"/>
    <property type="match status" value="1"/>
</dbReference>
<dbReference type="InterPro" id="IPR051678">
    <property type="entry name" value="AGP_Transferase"/>
</dbReference>
<evidence type="ECO:0000259" key="1">
    <source>
        <dbReference type="Pfam" id="PF01636"/>
    </source>
</evidence>
<dbReference type="PANTHER" id="PTHR21310:SF58">
    <property type="entry name" value="AMINOGLYCOSIDE PHOSPHOTRANSFERASE DOMAIN-CONTAINING PROTEIN"/>
    <property type="match status" value="1"/>
</dbReference>
<sequence length="433" mass="48548">MAYPAYRATLASGFPQPHMILSNTSCSKDSTTIMMPEQHDLEIDNELQGQIFPNVKPKSLTPLLQTWTKCICVAHFDGPQAEFVQASKVVVRVEDGDLQQFEEIAALQHLGSLAAPHLVPATFRVGTGLSQGGKKLAFSITAYVEGVVLTEVYDSLGAEQREAIMDESVVAVKSFYNIRLSDEEFIQAHGGVLSKKFQANLESSHPRIGGPRWGYFHDARSFLESVVKRLETWDSRVVFKKTEDGGVLVEPAHSSLKHLQAVYISQSQLLEIESGAVMSFMDLEPRNIMVSEKQGDHGAYEVAGIIDWEMAGFFPLGFEQIFKDSQCGCANAYFDWYRMFRDRTNDLVSSRDGLATAALFEVMDMARQSYLAQERRNFGLLYTRKWIEEEALVLDGTNGWIREPGTFEAEPWSEKKHKLLEAQVATELGLPWS</sequence>